<accession>A0A804PGY8</accession>
<dbReference type="Gramene" id="Zm00001eb239330_T001">
    <property type="protein sequence ID" value="Zm00001eb239330_P001"/>
    <property type="gene ID" value="Zm00001eb239330"/>
</dbReference>
<keyword evidence="2" id="KW-0597">Phosphoprotein</keyword>
<proteinExistence type="predicted"/>
<evidence type="ECO:0000313" key="3">
    <source>
        <dbReference type="EnsemblPlants" id="Zm00001eb239330_P002"/>
    </source>
</evidence>
<evidence type="ECO:0000256" key="1">
    <source>
        <dbReference type="ARBA" id="ARBA00001946"/>
    </source>
</evidence>
<dbReference type="PANTHER" id="PTHR42946">
    <property type="entry name" value="PHOSPHOHEXOSE MUTASE"/>
    <property type="match status" value="1"/>
</dbReference>
<dbReference type="Gramene" id="Zm00001eb239330_T002">
    <property type="protein sequence ID" value="Zm00001eb239330_P002"/>
    <property type="gene ID" value="Zm00001eb239330"/>
</dbReference>
<dbReference type="EnsemblPlants" id="Zm00001eb239330_T002">
    <property type="protein sequence ID" value="Zm00001eb239330_P002"/>
    <property type="gene ID" value="Zm00001eb239330"/>
</dbReference>
<evidence type="ECO:0000313" key="4">
    <source>
        <dbReference type="Proteomes" id="UP000007305"/>
    </source>
</evidence>
<comment type="cofactor">
    <cofactor evidence="1">
        <name>Mg(2+)</name>
        <dbReference type="ChEBI" id="CHEBI:18420"/>
    </cofactor>
</comment>
<reference evidence="3" key="2">
    <citation type="submission" date="2019-07" db="EMBL/GenBank/DDBJ databases">
        <authorList>
            <person name="Seetharam A."/>
            <person name="Woodhouse M."/>
            <person name="Cannon E."/>
        </authorList>
    </citation>
    <scope>NUCLEOTIDE SEQUENCE [LARGE SCALE GENOMIC DNA]</scope>
    <source>
        <strain evidence="3">cv. B73</strain>
    </source>
</reference>
<dbReference type="EnsemblPlants" id="Zm00001eb239330_T001">
    <property type="protein sequence ID" value="Zm00001eb239330_P001"/>
    <property type="gene ID" value="Zm00001eb239330"/>
</dbReference>
<reference evidence="4" key="1">
    <citation type="journal article" date="2009" name="Science">
        <title>The B73 maize genome: complexity, diversity, and dynamics.</title>
        <authorList>
            <person name="Schnable P.S."/>
            <person name="Ware D."/>
            <person name="Fulton R.S."/>
            <person name="Stein J.C."/>
            <person name="Wei F."/>
            <person name="Pasternak S."/>
            <person name="Liang C."/>
            <person name="Zhang J."/>
            <person name="Fulton L."/>
            <person name="Graves T.A."/>
            <person name="Minx P."/>
            <person name="Reily A.D."/>
            <person name="Courtney L."/>
            <person name="Kruchowski S.S."/>
            <person name="Tomlinson C."/>
            <person name="Strong C."/>
            <person name="Delehaunty K."/>
            <person name="Fronick C."/>
            <person name="Courtney B."/>
            <person name="Rock S.M."/>
            <person name="Belter E."/>
            <person name="Du F."/>
            <person name="Kim K."/>
            <person name="Abbott R.M."/>
            <person name="Cotton M."/>
            <person name="Levy A."/>
            <person name="Marchetto P."/>
            <person name="Ochoa K."/>
            <person name="Jackson S.M."/>
            <person name="Gillam B."/>
            <person name="Chen W."/>
            <person name="Yan L."/>
            <person name="Higginbotham J."/>
            <person name="Cardenas M."/>
            <person name="Waligorski J."/>
            <person name="Applebaum E."/>
            <person name="Phelps L."/>
            <person name="Falcone J."/>
            <person name="Kanchi K."/>
            <person name="Thane T."/>
            <person name="Scimone A."/>
            <person name="Thane N."/>
            <person name="Henke J."/>
            <person name="Wang T."/>
            <person name="Ruppert J."/>
            <person name="Shah N."/>
            <person name="Rotter K."/>
            <person name="Hodges J."/>
            <person name="Ingenthron E."/>
            <person name="Cordes M."/>
            <person name="Kohlberg S."/>
            <person name="Sgro J."/>
            <person name="Delgado B."/>
            <person name="Mead K."/>
            <person name="Chinwalla A."/>
            <person name="Leonard S."/>
            <person name="Crouse K."/>
            <person name="Collura K."/>
            <person name="Kudrna D."/>
            <person name="Currie J."/>
            <person name="He R."/>
            <person name="Angelova A."/>
            <person name="Rajasekar S."/>
            <person name="Mueller T."/>
            <person name="Lomeli R."/>
            <person name="Scara G."/>
            <person name="Ko A."/>
            <person name="Delaney K."/>
            <person name="Wissotski M."/>
            <person name="Lopez G."/>
            <person name="Campos D."/>
            <person name="Braidotti M."/>
            <person name="Ashley E."/>
            <person name="Golser W."/>
            <person name="Kim H."/>
            <person name="Lee S."/>
            <person name="Lin J."/>
            <person name="Dujmic Z."/>
            <person name="Kim W."/>
            <person name="Talag J."/>
            <person name="Zuccolo A."/>
            <person name="Fan C."/>
            <person name="Sebastian A."/>
            <person name="Kramer M."/>
            <person name="Spiegel L."/>
            <person name="Nascimento L."/>
            <person name="Zutavern T."/>
            <person name="Miller B."/>
            <person name="Ambroise C."/>
            <person name="Muller S."/>
            <person name="Spooner W."/>
            <person name="Narechania A."/>
            <person name="Ren L."/>
            <person name="Wei S."/>
            <person name="Kumari S."/>
            <person name="Faga B."/>
            <person name="Levy M.J."/>
            <person name="McMahan L."/>
            <person name="Van Buren P."/>
            <person name="Vaughn M.W."/>
            <person name="Ying K."/>
            <person name="Yeh C.-T."/>
            <person name="Emrich S.J."/>
            <person name="Jia Y."/>
            <person name="Kalyanaraman A."/>
            <person name="Hsia A.-P."/>
            <person name="Barbazuk W.B."/>
            <person name="Baucom R.S."/>
            <person name="Brutnell T.P."/>
            <person name="Carpita N.C."/>
            <person name="Chaparro C."/>
            <person name="Chia J.-M."/>
            <person name="Deragon J.-M."/>
            <person name="Estill J.C."/>
            <person name="Fu Y."/>
            <person name="Jeddeloh J.A."/>
            <person name="Han Y."/>
            <person name="Lee H."/>
            <person name="Li P."/>
            <person name="Lisch D.R."/>
            <person name="Liu S."/>
            <person name="Liu Z."/>
            <person name="Nagel D.H."/>
            <person name="McCann M.C."/>
            <person name="SanMiguel P."/>
            <person name="Myers A.M."/>
            <person name="Nettleton D."/>
            <person name="Nguyen J."/>
            <person name="Penning B.W."/>
            <person name="Ponnala L."/>
            <person name="Schneider K.L."/>
            <person name="Schwartz D.C."/>
            <person name="Sharma A."/>
            <person name="Soderlund C."/>
            <person name="Springer N.M."/>
            <person name="Sun Q."/>
            <person name="Wang H."/>
            <person name="Waterman M."/>
            <person name="Westerman R."/>
            <person name="Wolfgruber T.K."/>
            <person name="Yang L."/>
            <person name="Yu Y."/>
            <person name="Zhang L."/>
            <person name="Zhou S."/>
            <person name="Zhu Q."/>
            <person name="Bennetzen J.L."/>
            <person name="Dawe R.K."/>
            <person name="Jiang J."/>
            <person name="Jiang N."/>
            <person name="Presting G.G."/>
            <person name="Wessler S.R."/>
            <person name="Aluru S."/>
            <person name="Martienssen R.A."/>
            <person name="Clifton S.W."/>
            <person name="McCombie W.R."/>
            <person name="Wing R.A."/>
            <person name="Wilson R.K."/>
        </authorList>
    </citation>
    <scope>NUCLEOTIDE SEQUENCE [LARGE SCALE GENOMIC DNA]</scope>
    <source>
        <strain evidence="4">cv. B73</strain>
    </source>
</reference>
<dbReference type="Proteomes" id="UP000007305">
    <property type="component" value="Chromosome 5"/>
</dbReference>
<dbReference type="InterPro" id="IPR050060">
    <property type="entry name" value="Phosphoglucosamine_mutase"/>
</dbReference>
<dbReference type="AlphaFoldDB" id="A0A804PGY8"/>
<protein>
    <submittedName>
        <fullName evidence="3">Uncharacterized protein</fullName>
    </submittedName>
</protein>
<organism evidence="3 4">
    <name type="scientific">Zea mays</name>
    <name type="common">Maize</name>
    <dbReference type="NCBI Taxonomy" id="4577"/>
    <lineage>
        <taxon>Eukaryota</taxon>
        <taxon>Viridiplantae</taxon>
        <taxon>Streptophyta</taxon>
        <taxon>Embryophyta</taxon>
        <taxon>Tracheophyta</taxon>
        <taxon>Spermatophyta</taxon>
        <taxon>Magnoliopsida</taxon>
        <taxon>Liliopsida</taxon>
        <taxon>Poales</taxon>
        <taxon>Poaceae</taxon>
        <taxon>PACMAD clade</taxon>
        <taxon>Panicoideae</taxon>
        <taxon>Andropogonodae</taxon>
        <taxon>Andropogoneae</taxon>
        <taxon>Tripsacinae</taxon>
        <taxon>Zea</taxon>
    </lineage>
</organism>
<name>A0A804PGY8_MAIZE</name>
<keyword evidence="4" id="KW-1185">Reference proteome</keyword>
<sequence length="151" mass="16180">MLHSFITSLLKLVLVTVFSYTVAFILLASSSQSVVPVSDSWRHFPNPAAPLPSLVLAVPQLEADEVASAQARVALTVAHGGNVVCLSKKVEFLKLQNGSDIRGVAVARIEGEPVNLTEDVTKAIAAAFAAWLLIKKPDDLRRLRISVGHDS</sequence>
<dbReference type="PANTHER" id="PTHR42946:SF1">
    <property type="entry name" value="PHOSPHOGLUCOMUTASE (ALPHA-D-GLUCOSE-1,6-BISPHOSPHATE-DEPENDENT)"/>
    <property type="match status" value="1"/>
</dbReference>
<accession>A0A3L6EIY0</accession>
<evidence type="ECO:0000256" key="2">
    <source>
        <dbReference type="ARBA" id="ARBA00022553"/>
    </source>
</evidence>
<reference evidence="3" key="3">
    <citation type="submission" date="2021-05" db="UniProtKB">
        <authorList>
            <consortium name="EnsemblPlants"/>
        </authorList>
    </citation>
    <scope>IDENTIFICATION</scope>
    <source>
        <strain evidence="3">cv. B73</strain>
    </source>
</reference>